<dbReference type="AlphaFoldDB" id="A0A3D9SMZ3"/>
<gene>
    <name evidence="1" type="ORF">DFJ69_2563</name>
</gene>
<sequence>MATGELISGAAEELFGRRAAIRMVRDFMERPIVDGVPTSRWQPVLLFVGPGGAGRSALLHDLDIKLDNNVPHARVDFAHLPTAGIEDVLELLVFELNRHCGSYGTLAFPRFIVGRIVMGLEGIDHRNPAVPYRVIPEQLETYRDVDKLMNFLNEMAAGVMAVLGLPGEIGGQVARLVFSGLIGRRRIRRVIFGPGRDWYEQLDPGRDPIKGLVELHRRAGNRAGDADRHWVDSVLLAAFMADLRDGFTASGRRDPVRSLNAVILLDNAGLPAGTHFLKRLVQARNLISKRGDGRPDPLTVVAASDGELPRHVMVDVQPLPESGIGDPDAFFRRFEDRPGNGRWWYPVRLRDLVEDDVEAMVAALRLSVFNGDHVALLVHGLTRGHPGSTRLLLDAVGDHDVEVRDDPDNLADPADLLDLRLILDRPMPGTAPSRSVRDMLIESLLGDLAGQPDVVEDLVTCSAARDRQEIRRLGEVDDLLTHHPHRLLEHDLWVPGEHGPGLVMRPALRRLLLDRLAARDDTAADGWPALHRYLRDCAEREGGPADPGVLYHALALGDEEGRKTVCKELQTSLGRMSAGDWLELLWAVTGAPNRQRYTGSPNDAVIRLSRWAGPDERACARLVTGLWLAADPLTGCRRRTLHSSVSWNYAEAMALVGDGTDDLQKEVDRHTGLAARWC</sequence>
<evidence type="ECO:0000313" key="1">
    <source>
        <dbReference type="EMBL" id="REE97107.1"/>
    </source>
</evidence>
<accession>A0A3D9SMZ3</accession>
<organism evidence="1 2">
    <name type="scientific">Thermomonospora umbrina</name>
    <dbReference type="NCBI Taxonomy" id="111806"/>
    <lineage>
        <taxon>Bacteria</taxon>
        <taxon>Bacillati</taxon>
        <taxon>Actinomycetota</taxon>
        <taxon>Actinomycetes</taxon>
        <taxon>Streptosporangiales</taxon>
        <taxon>Thermomonosporaceae</taxon>
        <taxon>Thermomonospora</taxon>
    </lineage>
</organism>
<protein>
    <submittedName>
        <fullName evidence="1">Uncharacterized protein</fullName>
    </submittedName>
</protein>
<dbReference type="Proteomes" id="UP000256661">
    <property type="component" value="Unassembled WGS sequence"/>
</dbReference>
<proteinExistence type="predicted"/>
<reference evidence="1 2" key="1">
    <citation type="submission" date="2018-08" db="EMBL/GenBank/DDBJ databases">
        <title>Sequencing the genomes of 1000 actinobacteria strains.</title>
        <authorList>
            <person name="Klenk H.-P."/>
        </authorList>
    </citation>
    <scope>NUCLEOTIDE SEQUENCE [LARGE SCALE GENOMIC DNA]</scope>
    <source>
        <strain evidence="1 2">DSM 43927</strain>
    </source>
</reference>
<dbReference type="RefSeq" id="WP_116022645.1">
    <property type="nucleotide sequence ID" value="NZ_QTTT01000001.1"/>
</dbReference>
<name>A0A3D9SMZ3_9ACTN</name>
<evidence type="ECO:0000313" key="2">
    <source>
        <dbReference type="Proteomes" id="UP000256661"/>
    </source>
</evidence>
<dbReference type="OrthoDB" id="3512096at2"/>
<comment type="caution">
    <text evidence="1">The sequence shown here is derived from an EMBL/GenBank/DDBJ whole genome shotgun (WGS) entry which is preliminary data.</text>
</comment>
<keyword evidence="2" id="KW-1185">Reference proteome</keyword>
<dbReference type="EMBL" id="QTTT01000001">
    <property type="protein sequence ID" value="REE97107.1"/>
    <property type="molecule type" value="Genomic_DNA"/>
</dbReference>